<sequence length="165" mass="19636">MREHWRLLSRCTSRASCYAAAIPPRPLHVHWPQPNRLLPSMPFISSSKSWVDERVKESLLQNEKQLTMWTQHSTAHFCNHEKSCDVKIKRKKGEENGEDEKGGEKGEEEENEEKKEKEKKRRERREEKIEEKGEEEEEKGEDEKKKKDEKGEEGGKGVERRRKRR</sequence>
<reference evidence="2 3" key="1">
    <citation type="journal article" date="2017" name="Gigascience">
        <title>Genome sequence of the small brown planthopper, Laodelphax striatellus.</title>
        <authorList>
            <person name="Zhu J."/>
            <person name="Jiang F."/>
            <person name="Wang X."/>
            <person name="Yang P."/>
            <person name="Bao Y."/>
            <person name="Zhao W."/>
            <person name="Wang W."/>
            <person name="Lu H."/>
            <person name="Wang Q."/>
            <person name="Cui N."/>
            <person name="Li J."/>
            <person name="Chen X."/>
            <person name="Luo L."/>
            <person name="Yu J."/>
            <person name="Kang L."/>
            <person name="Cui F."/>
        </authorList>
    </citation>
    <scope>NUCLEOTIDE SEQUENCE [LARGE SCALE GENOMIC DNA]</scope>
    <source>
        <strain evidence="2">Lst14</strain>
    </source>
</reference>
<evidence type="ECO:0000313" key="3">
    <source>
        <dbReference type="Proteomes" id="UP000291343"/>
    </source>
</evidence>
<feature type="compositionally biased region" description="Basic and acidic residues" evidence="1">
    <location>
        <begin position="141"/>
        <end position="158"/>
    </location>
</feature>
<dbReference type="Proteomes" id="UP000291343">
    <property type="component" value="Unassembled WGS sequence"/>
</dbReference>
<dbReference type="AlphaFoldDB" id="A0A482WH32"/>
<feature type="region of interest" description="Disordered" evidence="1">
    <location>
        <begin position="74"/>
        <end position="165"/>
    </location>
</feature>
<organism evidence="2 3">
    <name type="scientific">Laodelphax striatellus</name>
    <name type="common">Small brown planthopper</name>
    <name type="synonym">Delphax striatella</name>
    <dbReference type="NCBI Taxonomy" id="195883"/>
    <lineage>
        <taxon>Eukaryota</taxon>
        <taxon>Metazoa</taxon>
        <taxon>Ecdysozoa</taxon>
        <taxon>Arthropoda</taxon>
        <taxon>Hexapoda</taxon>
        <taxon>Insecta</taxon>
        <taxon>Pterygota</taxon>
        <taxon>Neoptera</taxon>
        <taxon>Paraneoptera</taxon>
        <taxon>Hemiptera</taxon>
        <taxon>Auchenorrhyncha</taxon>
        <taxon>Fulgoroidea</taxon>
        <taxon>Delphacidae</taxon>
        <taxon>Criomorphinae</taxon>
        <taxon>Laodelphax</taxon>
    </lineage>
</organism>
<name>A0A482WH32_LAOST</name>
<dbReference type="InParanoid" id="A0A482WH32"/>
<proteinExistence type="predicted"/>
<gene>
    <name evidence="2" type="ORF">LSTR_LSTR014694</name>
</gene>
<accession>A0A482WH32</accession>
<protein>
    <submittedName>
        <fullName evidence="2">Uncharacterized protein</fullName>
    </submittedName>
</protein>
<evidence type="ECO:0000313" key="2">
    <source>
        <dbReference type="EMBL" id="RZF32835.1"/>
    </source>
</evidence>
<evidence type="ECO:0000256" key="1">
    <source>
        <dbReference type="SAM" id="MobiDB-lite"/>
    </source>
</evidence>
<keyword evidence="3" id="KW-1185">Reference proteome</keyword>
<comment type="caution">
    <text evidence="2">The sequence shown here is derived from an EMBL/GenBank/DDBJ whole genome shotgun (WGS) entry which is preliminary data.</text>
</comment>
<dbReference type="EMBL" id="QKKF02035874">
    <property type="protein sequence ID" value="RZF32835.1"/>
    <property type="molecule type" value="Genomic_DNA"/>
</dbReference>
<feature type="compositionally biased region" description="Basic and acidic residues" evidence="1">
    <location>
        <begin position="78"/>
        <end position="105"/>
    </location>
</feature>